<evidence type="ECO:0000256" key="1">
    <source>
        <dbReference type="SAM" id="Phobius"/>
    </source>
</evidence>
<accession>A0A7X6L0A9</accession>
<evidence type="ECO:0000313" key="3">
    <source>
        <dbReference type="Proteomes" id="UP000540698"/>
    </source>
</evidence>
<reference evidence="2 3" key="1">
    <citation type="submission" date="2020-04" db="EMBL/GenBank/DDBJ databases">
        <title>MicrobeNet Type strains.</title>
        <authorList>
            <person name="Nicholson A.C."/>
        </authorList>
    </citation>
    <scope>NUCLEOTIDE SEQUENCE [LARGE SCALE GENOMIC DNA]</scope>
    <source>
        <strain evidence="2 3">DSM 44956</strain>
    </source>
</reference>
<keyword evidence="1" id="KW-0812">Transmembrane</keyword>
<evidence type="ECO:0000313" key="2">
    <source>
        <dbReference type="EMBL" id="NKY25337.1"/>
    </source>
</evidence>
<keyword evidence="1" id="KW-1133">Transmembrane helix</keyword>
<feature type="transmembrane region" description="Helical" evidence="1">
    <location>
        <begin position="67"/>
        <end position="86"/>
    </location>
</feature>
<comment type="caution">
    <text evidence="2">The sequence shown here is derived from an EMBL/GenBank/DDBJ whole genome shotgun (WGS) entry which is preliminary data.</text>
</comment>
<dbReference type="RefSeq" id="WP_062974520.1">
    <property type="nucleotide sequence ID" value="NZ_JAAXOS010000002.1"/>
</dbReference>
<feature type="transmembrane region" description="Helical" evidence="1">
    <location>
        <begin position="16"/>
        <end position="34"/>
    </location>
</feature>
<gene>
    <name evidence="2" type="ORF">HGB38_03680</name>
</gene>
<feature type="transmembrane region" description="Helical" evidence="1">
    <location>
        <begin position="41"/>
        <end position="61"/>
    </location>
</feature>
<keyword evidence="1" id="KW-0472">Membrane</keyword>
<dbReference type="AlphaFoldDB" id="A0A7X6L0A9"/>
<proteinExistence type="predicted"/>
<dbReference type="Proteomes" id="UP000540698">
    <property type="component" value="Unassembled WGS sequence"/>
</dbReference>
<organism evidence="2 3">
    <name type="scientific">Nocardia gamkensis</name>
    <dbReference type="NCBI Taxonomy" id="352869"/>
    <lineage>
        <taxon>Bacteria</taxon>
        <taxon>Bacillati</taxon>
        <taxon>Actinomycetota</taxon>
        <taxon>Actinomycetes</taxon>
        <taxon>Mycobacteriales</taxon>
        <taxon>Nocardiaceae</taxon>
        <taxon>Nocardia</taxon>
    </lineage>
</organism>
<dbReference type="EMBL" id="JAAXOS010000002">
    <property type="protein sequence ID" value="NKY25337.1"/>
    <property type="molecule type" value="Genomic_DNA"/>
</dbReference>
<sequence length="104" mass="11209">MREPHRATNTAWWDNYLVALVGLLLAGGLAFAAVTAAQAGAYPLAIALGALAVPFALPTVVQIVGEIVVYLTLIGLVLLLPVLIVSPRLRRWGNKRWRSLRLVA</sequence>
<keyword evidence="3" id="KW-1185">Reference proteome</keyword>
<name>A0A7X6L0A9_9NOCA</name>
<protein>
    <submittedName>
        <fullName evidence="2">Uncharacterized protein</fullName>
    </submittedName>
</protein>